<feature type="compositionally biased region" description="Low complexity" evidence="1">
    <location>
        <begin position="13"/>
        <end position="27"/>
    </location>
</feature>
<reference evidence="2 3" key="1">
    <citation type="submission" date="2016-10" db="EMBL/GenBank/DDBJ databases">
        <authorList>
            <person name="de Groot N.N."/>
        </authorList>
    </citation>
    <scope>NUCLEOTIDE SEQUENCE [LARGE SCALE GENOMIC DNA]</scope>
    <source>
        <strain evidence="2 3">CGMCC 4.1877</strain>
    </source>
</reference>
<feature type="region of interest" description="Disordered" evidence="1">
    <location>
        <begin position="1"/>
        <end position="27"/>
    </location>
</feature>
<protein>
    <submittedName>
        <fullName evidence="2">Uncharacterized protein</fullName>
    </submittedName>
</protein>
<organism evidence="2 3">
    <name type="scientific">Pseudonocardia ammonioxydans</name>
    <dbReference type="NCBI Taxonomy" id="260086"/>
    <lineage>
        <taxon>Bacteria</taxon>
        <taxon>Bacillati</taxon>
        <taxon>Actinomycetota</taxon>
        <taxon>Actinomycetes</taxon>
        <taxon>Pseudonocardiales</taxon>
        <taxon>Pseudonocardiaceae</taxon>
        <taxon>Pseudonocardia</taxon>
    </lineage>
</organism>
<sequence>MATTTPAQPDRGATTQQQARALQLAHAHRATQAIHRAALAAEHPDPLADSQARLQGITTAIRQTAHPALADALDVEATSGAVLQCLLTADDDTSAAGLEDALADYQHRRAAVDALLPTTRPTAQS</sequence>
<dbReference type="AlphaFoldDB" id="A0A1I5FQW9"/>
<dbReference type="OrthoDB" id="9981496at2"/>
<dbReference type="RefSeq" id="WP_093352369.1">
    <property type="nucleotide sequence ID" value="NZ_FOUY01000040.1"/>
</dbReference>
<gene>
    <name evidence="2" type="ORF">SAMN05216207_104014</name>
</gene>
<evidence type="ECO:0000313" key="3">
    <source>
        <dbReference type="Proteomes" id="UP000199614"/>
    </source>
</evidence>
<accession>A0A1I5FQW9</accession>
<dbReference type="Proteomes" id="UP000199614">
    <property type="component" value="Unassembled WGS sequence"/>
</dbReference>
<proteinExistence type="predicted"/>
<dbReference type="EMBL" id="FOUY01000040">
    <property type="protein sequence ID" value="SFO26135.1"/>
    <property type="molecule type" value="Genomic_DNA"/>
</dbReference>
<evidence type="ECO:0000313" key="2">
    <source>
        <dbReference type="EMBL" id="SFO26135.1"/>
    </source>
</evidence>
<evidence type="ECO:0000256" key="1">
    <source>
        <dbReference type="SAM" id="MobiDB-lite"/>
    </source>
</evidence>
<keyword evidence="3" id="KW-1185">Reference proteome</keyword>
<name>A0A1I5FQW9_PSUAM</name>